<keyword evidence="1" id="KW-0812">Transmembrane</keyword>
<evidence type="ECO:0000313" key="2">
    <source>
        <dbReference type="EMBL" id="MCH4553027.1"/>
    </source>
</evidence>
<dbReference type="Pfam" id="PF16250">
    <property type="entry name" value="DUF4907"/>
    <property type="match status" value="1"/>
</dbReference>
<sequence>MKFKIKYIIVLVLVISTLLCGFIMFKTITNKPILEFETQVYQVESGYGYSIQYHQKTLIKQDFIPVIQKNQSFCNYEDAQKVATLVVEKLVKKQNPRISLQELKNLNIQINCIN</sequence>
<protein>
    <submittedName>
        <fullName evidence="2">DUF4907 domain-containing protein</fullName>
    </submittedName>
</protein>
<dbReference type="EMBL" id="JAKVQD010000003">
    <property type="protein sequence ID" value="MCH4553027.1"/>
    <property type="molecule type" value="Genomic_DNA"/>
</dbReference>
<evidence type="ECO:0000313" key="3">
    <source>
        <dbReference type="Proteomes" id="UP001156141"/>
    </source>
</evidence>
<keyword evidence="3" id="KW-1185">Reference proteome</keyword>
<reference evidence="2" key="1">
    <citation type="submission" date="2022-02" db="EMBL/GenBank/DDBJ databases">
        <title>Aestuariibaculum sp., a marine bacterium isolated from sediment in Guangxi.</title>
        <authorList>
            <person name="Ying J."/>
        </authorList>
    </citation>
    <scope>NUCLEOTIDE SEQUENCE</scope>
    <source>
        <strain evidence="2">L182</strain>
    </source>
</reference>
<evidence type="ECO:0000256" key="1">
    <source>
        <dbReference type="SAM" id="Phobius"/>
    </source>
</evidence>
<gene>
    <name evidence="2" type="ORF">MKW35_10360</name>
</gene>
<organism evidence="2 3">
    <name type="scientific">Aestuariibaculum lutulentum</name>
    <dbReference type="NCBI Taxonomy" id="2920935"/>
    <lineage>
        <taxon>Bacteria</taxon>
        <taxon>Pseudomonadati</taxon>
        <taxon>Bacteroidota</taxon>
        <taxon>Flavobacteriia</taxon>
        <taxon>Flavobacteriales</taxon>
        <taxon>Flavobacteriaceae</taxon>
    </lineage>
</organism>
<proteinExistence type="predicted"/>
<comment type="caution">
    <text evidence="2">The sequence shown here is derived from an EMBL/GenBank/DDBJ whole genome shotgun (WGS) entry which is preliminary data.</text>
</comment>
<dbReference type="Proteomes" id="UP001156141">
    <property type="component" value="Unassembled WGS sequence"/>
</dbReference>
<keyword evidence="1" id="KW-1133">Transmembrane helix</keyword>
<keyword evidence="1" id="KW-0472">Membrane</keyword>
<dbReference type="RefSeq" id="WP_240573428.1">
    <property type="nucleotide sequence ID" value="NZ_JAKVQD010000003.1"/>
</dbReference>
<accession>A0ABS9RJG7</accession>
<dbReference type="InterPro" id="IPR032593">
    <property type="entry name" value="DUF4907"/>
</dbReference>
<feature type="transmembrane region" description="Helical" evidence="1">
    <location>
        <begin position="7"/>
        <end position="25"/>
    </location>
</feature>
<name>A0ABS9RJG7_9FLAO</name>